<gene>
    <name evidence="3" type="ORF">LTLLF_207690</name>
</gene>
<dbReference type="GO" id="GO:0005634">
    <property type="term" value="C:nucleus"/>
    <property type="evidence" value="ECO:0007669"/>
    <property type="project" value="TreeGrafter"/>
</dbReference>
<dbReference type="FunFam" id="1.10.10.1210:FF:000001">
    <property type="entry name" value="melanoma-associated antigen D1"/>
    <property type="match status" value="1"/>
</dbReference>
<dbReference type="PROSITE" id="PS50838">
    <property type="entry name" value="MAGE"/>
    <property type="match status" value="1"/>
</dbReference>
<dbReference type="InterPro" id="IPR041899">
    <property type="entry name" value="MAGE_WH2"/>
</dbReference>
<dbReference type="EMBL" id="JAATJU010001200">
    <property type="protein sequence ID" value="KAH0520151.1"/>
    <property type="molecule type" value="Genomic_DNA"/>
</dbReference>
<proteinExistence type="predicted"/>
<dbReference type="AlphaFoldDB" id="A0A8J6GTH3"/>
<evidence type="ECO:0000313" key="4">
    <source>
        <dbReference type="Proteomes" id="UP000710432"/>
    </source>
</evidence>
<reference evidence="3" key="1">
    <citation type="submission" date="2020-03" db="EMBL/GenBank/DDBJ databases">
        <title>Studies in the Genomics of Life Span.</title>
        <authorList>
            <person name="Glass D."/>
        </authorList>
    </citation>
    <scope>NUCLEOTIDE SEQUENCE</scope>
    <source>
        <strain evidence="3">LTLLF</strain>
        <tissue evidence="3">Muscle</tissue>
    </source>
</reference>
<feature type="region of interest" description="Disordered" evidence="1">
    <location>
        <begin position="21"/>
        <end position="85"/>
    </location>
</feature>
<dbReference type="Pfam" id="PF01454">
    <property type="entry name" value="MAGE"/>
    <property type="match status" value="1"/>
</dbReference>
<evidence type="ECO:0000256" key="1">
    <source>
        <dbReference type="SAM" id="MobiDB-lite"/>
    </source>
</evidence>
<dbReference type="Proteomes" id="UP000710432">
    <property type="component" value="Unassembled WGS sequence"/>
</dbReference>
<dbReference type="SMART" id="SM01373">
    <property type="entry name" value="MAGE"/>
    <property type="match status" value="1"/>
</dbReference>
<protein>
    <submittedName>
        <fullName evidence="3">Melanoma-associated antigen 11</fullName>
    </submittedName>
</protein>
<dbReference type="GO" id="GO:0000122">
    <property type="term" value="P:negative regulation of transcription by RNA polymerase II"/>
    <property type="evidence" value="ECO:0007669"/>
    <property type="project" value="TreeGrafter"/>
</dbReference>
<dbReference type="Gene3D" id="1.10.10.1210">
    <property type="entry name" value="MAGE homology domain, winged helix WH2 motif"/>
    <property type="match status" value="1"/>
</dbReference>
<dbReference type="InterPro" id="IPR037445">
    <property type="entry name" value="MAGE"/>
</dbReference>
<dbReference type="InterPro" id="IPR041898">
    <property type="entry name" value="MAGE_WH1"/>
</dbReference>
<sequence>MPYYPHFSLWKVFQDAFEIYRLAEEEEEEEEEEMEEGEEEEEEMEEEEEEEDEEEEEEEEEEDEKEEEDDEDEAEEAGAATYSDSILSTSSASLRFTLPSFCASSPSASLSHPLFWSNPDEAEESVTWMLSISKSYQSSYSFTSYINLVEEYGSPEEESLNTSKLTDEVSAWQNLKKQKVTELVNLLLLKYRMKEPIQKMEMLGVVTEDHKKQFPAIFEEAAKCLEMIFGIDIKEDDPITSSYVLTNTLNLTYDDNNKGLPRNAFLILILGVIFIEGDCASEESMWEFLNMLGIYDGKEHFIYGEPREFLTRDLVQQNYLKYRQVPESYPPHYVFLWGPRAYSETTKMKVLEFLTKFTRREPMYFSSLYNQALRDEGSRNGPMED</sequence>
<organism evidence="3 4">
    <name type="scientific">Microtus ochrogaster</name>
    <name type="common">Prairie vole</name>
    <dbReference type="NCBI Taxonomy" id="79684"/>
    <lineage>
        <taxon>Eukaryota</taxon>
        <taxon>Metazoa</taxon>
        <taxon>Chordata</taxon>
        <taxon>Craniata</taxon>
        <taxon>Vertebrata</taxon>
        <taxon>Euteleostomi</taxon>
        <taxon>Mammalia</taxon>
        <taxon>Eutheria</taxon>
        <taxon>Euarchontoglires</taxon>
        <taxon>Glires</taxon>
        <taxon>Rodentia</taxon>
        <taxon>Myomorpha</taxon>
        <taxon>Muroidea</taxon>
        <taxon>Cricetidae</taxon>
        <taxon>Arvicolinae</taxon>
        <taxon>Microtus</taxon>
    </lineage>
</organism>
<name>A0A8J6GTH3_MICOH</name>
<evidence type="ECO:0000259" key="2">
    <source>
        <dbReference type="PROSITE" id="PS50838"/>
    </source>
</evidence>
<dbReference type="InterPro" id="IPR002190">
    <property type="entry name" value="MHD_dom"/>
</dbReference>
<comment type="caution">
    <text evidence="3">The sequence shown here is derived from an EMBL/GenBank/DDBJ whole genome shotgun (WGS) entry which is preliminary data.</text>
</comment>
<dbReference type="PANTHER" id="PTHR11736">
    <property type="entry name" value="MELANOMA-ASSOCIATED ANTIGEN MAGE ANTIGEN"/>
    <property type="match status" value="1"/>
</dbReference>
<feature type="compositionally biased region" description="Acidic residues" evidence="1">
    <location>
        <begin position="24"/>
        <end position="76"/>
    </location>
</feature>
<dbReference type="Gene3D" id="1.10.10.1200">
    <property type="entry name" value="MAGE homology domain, winged helix WH1 motif"/>
    <property type="match status" value="1"/>
</dbReference>
<evidence type="ECO:0000313" key="3">
    <source>
        <dbReference type="EMBL" id="KAH0520151.1"/>
    </source>
</evidence>
<feature type="domain" description="MAGE" evidence="2">
    <location>
        <begin position="176"/>
        <end position="372"/>
    </location>
</feature>
<accession>A0A8J6GTH3</accession>
<dbReference type="PANTHER" id="PTHR11736:SF84">
    <property type="entry name" value="MELANOMA-ASSOCIATED ANTIGEN C2"/>
    <property type="match status" value="1"/>
</dbReference>